<protein>
    <submittedName>
        <fullName evidence="4">Glucose dehydrogenase</fullName>
    </submittedName>
</protein>
<dbReference type="AlphaFoldDB" id="A0A193BSN7"/>
<dbReference type="STRING" id="31958.SD37_05655"/>
<dbReference type="Pfam" id="PF07995">
    <property type="entry name" value="GSDH"/>
    <property type="match status" value="1"/>
</dbReference>
<dbReference type="PROSITE" id="PS51257">
    <property type="entry name" value="PROKAR_LIPOPROTEIN"/>
    <property type="match status" value="1"/>
</dbReference>
<organism evidence="4 5">
    <name type="scientific">Amycolatopsis orientalis</name>
    <name type="common">Nocardia orientalis</name>
    <dbReference type="NCBI Taxonomy" id="31958"/>
    <lineage>
        <taxon>Bacteria</taxon>
        <taxon>Bacillati</taxon>
        <taxon>Actinomycetota</taxon>
        <taxon>Actinomycetes</taxon>
        <taxon>Pseudonocardiales</taxon>
        <taxon>Pseudonocardiaceae</taxon>
        <taxon>Amycolatopsis</taxon>
    </lineage>
</organism>
<evidence type="ECO:0000256" key="1">
    <source>
        <dbReference type="SAM" id="MobiDB-lite"/>
    </source>
</evidence>
<feature type="signal peptide" evidence="2">
    <location>
        <begin position="1"/>
        <end position="18"/>
    </location>
</feature>
<evidence type="ECO:0000313" key="5">
    <source>
        <dbReference type="Proteomes" id="UP000093695"/>
    </source>
</evidence>
<sequence>MRTTAVVAFASLSLLVTACSGASSETVQSAPPVTSKPAVSKLKVEQVTAGLEHGWDVGFLPDGKILVTQRPGKLALVDGGTKRDVTADFSDVHVRGEGGLMGMVISKDFATSREFITCQTHKEGDTPVDIRLVTWRLSDDGASATKVKDLLTGLPLNPSGRHSGCRPAFGADGALLVGTGDTARPQHPQDRTSLGGKVLRVDAKTGNPLPDNPFITSANPNEQRLFTYGHRNVQGVTVRPGSGQVFTAEHGPTIDDEVNLERAGANYGWDPSKGGTETSYDESVPMTDKQRFPDAVSPLWTTGEITEAICGAEFLTGSQWGALEGSLAVTALKGQKLLLFRLDDTGKVTEVTLPPEFDDKFGRLRAVRSGPDGSLYITTSEGEDDKLLRVTPGA</sequence>
<keyword evidence="2" id="KW-0732">Signal</keyword>
<accession>A0A193BSN7</accession>
<dbReference type="Gene3D" id="2.120.10.30">
    <property type="entry name" value="TolB, C-terminal domain"/>
    <property type="match status" value="1"/>
</dbReference>
<dbReference type="RefSeq" id="WP_044852151.1">
    <property type="nucleotide sequence ID" value="NZ_CP016174.1"/>
</dbReference>
<dbReference type="InterPro" id="IPR012938">
    <property type="entry name" value="Glc/Sorbosone_DH"/>
</dbReference>
<reference evidence="4 5" key="1">
    <citation type="journal article" date="2015" name="Genome Announc.">
        <title>Draft Genome Sequence of Norvancomycin-Producing Strain Amycolatopsis orientalis CPCC200066.</title>
        <authorList>
            <person name="Lei X."/>
            <person name="Yuan F."/>
            <person name="Shi Y."/>
            <person name="Li X."/>
            <person name="Wang L."/>
            <person name="Hong B."/>
        </authorList>
    </citation>
    <scope>NUCLEOTIDE SEQUENCE [LARGE SCALE GENOMIC DNA]</scope>
    <source>
        <strain evidence="4 5">B-37</strain>
    </source>
</reference>
<gene>
    <name evidence="4" type="ORF">SD37_05655</name>
</gene>
<dbReference type="SUPFAM" id="SSF50952">
    <property type="entry name" value="Soluble quinoprotein glucose dehydrogenase"/>
    <property type="match status" value="1"/>
</dbReference>
<dbReference type="InterPro" id="IPR011041">
    <property type="entry name" value="Quinoprot_gluc/sorb_DH_b-prop"/>
</dbReference>
<dbReference type="Proteomes" id="UP000093695">
    <property type="component" value="Chromosome"/>
</dbReference>
<evidence type="ECO:0000313" key="4">
    <source>
        <dbReference type="EMBL" id="ANN15193.1"/>
    </source>
</evidence>
<dbReference type="PANTHER" id="PTHR19328">
    <property type="entry name" value="HEDGEHOG-INTERACTING PROTEIN"/>
    <property type="match status" value="1"/>
</dbReference>
<evidence type="ECO:0000259" key="3">
    <source>
        <dbReference type="Pfam" id="PF07995"/>
    </source>
</evidence>
<feature type="domain" description="Glucose/Sorbosone dehydrogenase" evidence="3">
    <location>
        <begin position="51"/>
        <end position="388"/>
    </location>
</feature>
<feature type="region of interest" description="Disordered" evidence="1">
    <location>
        <begin position="266"/>
        <end position="288"/>
    </location>
</feature>
<dbReference type="PANTHER" id="PTHR19328:SF13">
    <property type="entry name" value="HIPL1 PROTEIN"/>
    <property type="match status" value="1"/>
</dbReference>
<dbReference type="KEGG" id="aori:SD37_05655"/>
<dbReference type="eggNOG" id="COG2133">
    <property type="taxonomic scope" value="Bacteria"/>
</dbReference>
<dbReference type="InterPro" id="IPR011042">
    <property type="entry name" value="6-blade_b-propeller_TolB-like"/>
</dbReference>
<evidence type="ECO:0000256" key="2">
    <source>
        <dbReference type="SAM" id="SignalP"/>
    </source>
</evidence>
<keyword evidence="5" id="KW-1185">Reference proteome</keyword>
<dbReference type="EMBL" id="CP016174">
    <property type="protein sequence ID" value="ANN15193.1"/>
    <property type="molecule type" value="Genomic_DNA"/>
</dbReference>
<name>A0A193BSN7_AMYOR</name>
<feature type="chain" id="PRO_5038894427" evidence="2">
    <location>
        <begin position="19"/>
        <end position="394"/>
    </location>
</feature>
<proteinExistence type="predicted"/>